<comment type="caution">
    <text evidence="1">The sequence shown here is derived from an EMBL/GenBank/DDBJ whole genome shotgun (WGS) entry which is preliminary data.</text>
</comment>
<keyword evidence="2" id="KW-1185">Reference proteome</keyword>
<dbReference type="EMBL" id="JBHMBL010000003">
    <property type="protein sequence ID" value="MFB9643305.1"/>
    <property type="molecule type" value="Genomic_DNA"/>
</dbReference>
<organism evidence="1 2">
    <name type="scientific">Agromyces lapidis</name>
    <dbReference type="NCBI Taxonomy" id="279574"/>
    <lineage>
        <taxon>Bacteria</taxon>
        <taxon>Bacillati</taxon>
        <taxon>Actinomycetota</taxon>
        <taxon>Actinomycetes</taxon>
        <taxon>Micrococcales</taxon>
        <taxon>Microbacteriaceae</taxon>
        <taxon>Agromyces</taxon>
    </lineage>
</organism>
<protein>
    <submittedName>
        <fullName evidence="1">Uncharacterized protein</fullName>
    </submittedName>
</protein>
<gene>
    <name evidence="1" type="ORF">ACFFQV_13485</name>
</gene>
<accession>A0ABV5SSH3</accession>
<name>A0ABV5SSH3_9MICO</name>
<evidence type="ECO:0000313" key="1">
    <source>
        <dbReference type="EMBL" id="MFB9643305.1"/>
    </source>
</evidence>
<reference evidence="1 2" key="1">
    <citation type="submission" date="2024-09" db="EMBL/GenBank/DDBJ databases">
        <authorList>
            <person name="Sun Q."/>
            <person name="Mori K."/>
        </authorList>
    </citation>
    <scope>NUCLEOTIDE SEQUENCE [LARGE SCALE GENOMIC DNA]</scope>
    <source>
        <strain evidence="1 2">JCM 14321</strain>
    </source>
</reference>
<sequence>MKLQELRDIITNTTPADWELVTHGPYYHDAFSTVSGGGGGLRIEEARSHGSKVVLRDDIDISIEWGFTWDDARDRGELWWPWAKSFPDPNAYTFWVDIFYRGALVDRNTLVSVDGGRAYLPVADAVRIDGGSPMEPAESTDAYDFYVDEWDYGLARTVDGFGHNEFDSYFARAGLKRHRDR</sequence>
<proteinExistence type="predicted"/>
<dbReference type="Proteomes" id="UP001589667">
    <property type="component" value="Unassembled WGS sequence"/>
</dbReference>
<evidence type="ECO:0000313" key="2">
    <source>
        <dbReference type="Proteomes" id="UP001589667"/>
    </source>
</evidence>
<dbReference type="RefSeq" id="WP_157425085.1">
    <property type="nucleotide sequence ID" value="NZ_BAAANI010000004.1"/>
</dbReference>